<reference evidence="2 4" key="1">
    <citation type="journal article" date="2008" name="Science">
        <title>The Physcomitrella genome reveals evolutionary insights into the conquest of land by plants.</title>
        <authorList>
            <person name="Rensing S."/>
            <person name="Lang D."/>
            <person name="Zimmer A."/>
            <person name="Terry A."/>
            <person name="Salamov A."/>
            <person name="Shapiro H."/>
            <person name="Nishiyama T."/>
            <person name="Perroud P.-F."/>
            <person name="Lindquist E."/>
            <person name="Kamisugi Y."/>
            <person name="Tanahashi T."/>
            <person name="Sakakibara K."/>
            <person name="Fujita T."/>
            <person name="Oishi K."/>
            <person name="Shin-I T."/>
            <person name="Kuroki Y."/>
            <person name="Toyoda A."/>
            <person name="Suzuki Y."/>
            <person name="Hashimoto A."/>
            <person name="Yamaguchi K."/>
            <person name="Sugano A."/>
            <person name="Kohara Y."/>
            <person name="Fujiyama A."/>
            <person name="Anterola A."/>
            <person name="Aoki S."/>
            <person name="Ashton N."/>
            <person name="Barbazuk W.B."/>
            <person name="Barker E."/>
            <person name="Bennetzen J."/>
            <person name="Bezanilla M."/>
            <person name="Blankenship R."/>
            <person name="Cho S.H."/>
            <person name="Dutcher S."/>
            <person name="Estelle M."/>
            <person name="Fawcett J.A."/>
            <person name="Gundlach H."/>
            <person name="Hanada K."/>
            <person name="Heyl A."/>
            <person name="Hicks K.A."/>
            <person name="Hugh J."/>
            <person name="Lohr M."/>
            <person name="Mayer K."/>
            <person name="Melkozernov A."/>
            <person name="Murata T."/>
            <person name="Nelson D."/>
            <person name="Pils B."/>
            <person name="Prigge M."/>
            <person name="Reiss B."/>
            <person name="Renner T."/>
            <person name="Rombauts S."/>
            <person name="Rushton P."/>
            <person name="Sanderfoot A."/>
            <person name="Schween G."/>
            <person name="Shiu S.-H."/>
            <person name="Stueber K."/>
            <person name="Theodoulou F.L."/>
            <person name="Tu H."/>
            <person name="Van de Peer Y."/>
            <person name="Verrier P.J."/>
            <person name="Waters E."/>
            <person name="Wood A."/>
            <person name="Yang L."/>
            <person name="Cove D."/>
            <person name="Cuming A."/>
            <person name="Hasebe M."/>
            <person name="Lucas S."/>
            <person name="Mishler D.B."/>
            <person name="Reski R."/>
            <person name="Grigoriev I."/>
            <person name="Quatrano R.S."/>
            <person name="Boore J.L."/>
        </authorList>
    </citation>
    <scope>NUCLEOTIDE SEQUENCE [LARGE SCALE GENOMIC DNA]</scope>
    <source>
        <strain evidence="3 4">cv. Gransden 2004</strain>
    </source>
</reference>
<dbReference type="AlphaFoldDB" id="A0A2K1JZG7"/>
<dbReference type="PANTHER" id="PTHR33103">
    <property type="entry name" value="OS01G0153900 PROTEIN"/>
    <property type="match status" value="1"/>
</dbReference>
<dbReference type="Proteomes" id="UP000006727">
    <property type="component" value="Chromosome 10"/>
</dbReference>
<dbReference type="InParanoid" id="A0A2K1JZG7"/>
<dbReference type="PANTHER" id="PTHR33103:SF19">
    <property type="entry name" value="OS09G0544700 PROTEIN"/>
    <property type="match status" value="1"/>
</dbReference>
<sequence length="427" mass="46833">MADMCVTCGMPPKNKDDTIPITLLYSRASKQVVCLEVGKEFVDMLMGFLTLPISCLVRVLAEASMIHKPDEIKSPPIVPASVSNNLAPMKSDPHFALSAISNVFESVVKMKNDKMAVDKRTLLQAQPTFPFGAGKLLKTKSTPTKSEEMVHPDSGFYNCGVACNYATAIIQTTCPKHKQPMITAIKMVEESPVESTVKKTTEAAGSVQGRISTKSRNPSRCSTVAASSWLREARDEVHGFDAAESLFLIDECAERRVWQILLRREAQQLLSYCTRGLAIGCGFYTNACPVDDNVQCLWIMVSLSSLAVRTNLAANAREWESHLKPPGEELEPDGGCLKEGWSSEPLQFLRGCRICRESSYSLHSASSPTPRIWRFGRPPGSISKKSKGELQDASNTEVKDTALDGYTKAHAIVDIEVLRTISQVDIG</sequence>
<organism evidence="2">
    <name type="scientific">Physcomitrium patens</name>
    <name type="common">Spreading-leaved earth moss</name>
    <name type="synonym">Physcomitrella patens</name>
    <dbReference type="NCBI Taxonomy" id="3218"/>
    <lineage>
        <taxon>Eukaryota</taxon>
        <taxon>Viridiplantae</taxon>
        <taxon>Streptophyta</taxon>
        <taxon>Embryophyta</taxon>
        <taxon>Bryophyta</taxon>
        <taxon>Bryophytina</taxon>
        <taxon>Bryopsida</taxon>
        <taxon>Funariidae</taxon>
        <taxon>Funariales</taxon>
        <taxon>Funariaceae</taxon>
        <taxon>Physcomitrium</taxon>
    </lineage>
</organism>
<proteinExistence type="predicted"/>
<reference evidence="2 4" key="2">
    <citation type="journal article" date="2018" name="Plant J.">
        <title>The Physcomitrella patens chromosome-scale assembly reveals moss genome structure and evolution.</title>
        <authorList>
            <person name="Lang D."/>
            <person name="Ullrich K.K."/>
            <person name="Murat F."/>
            <person name="Fuchs J."/>
            <person name="Jenkins J."/>
            <person name="Haas F.B."/>
            <person name="Piednoel M."/>
            <person name="Gundlach H."/>
            <person name="Van Bel M."/>
            <person name="Meyberg R."/>
            <person name="Vives C."/>
            <person name="Morata J."/>
            <person name="Symeonidi A."/>
            <person name="Hiss M."/>
            <person name="Muchero W."/>
            <person name="Kamisugi Y."/>
            <person name="Saleh O."/>
            <person name="Blanc G."/>
            <person name="Decker E.L."/>
            <person name="van Gessel N."/>
            <person name="Grimwood J."/>
            <person name="Hayes R.D."/>
            <person name="Graham S.W."/>
            <person name="Gunter L.E."/>
            <person name="McDaniel S.F."/>
            <person name="Hoernstein S.N.W."/>
            <person name="Larsson A."/>
            <person name="Li F.W."/>
            <person name="Perroud P.F."/>
            <person name="Phillips J."/>
            <person name="Ranjan P."/>
            <person name="Rokshar D.S."/>
            <person name="Rothfels C.J."/>
            <person name="Schneider L."/>
            <person name="Shu S."/>
            <person name="Stevenson D.W."/>
            <person name="Thummler F."/>
            <person name="Tillich M."/>
            <person name="Villarreal Aguilar J.C."/>
            <person name="Widiez T."/>
            <person name="Wong G.K."/>
            <person name="Wymore A."/>
            <person name="Zhang Y."/>
            <person name="Zimmer A.D."/>
            <person name="Quatrano R.S."/>
            <person name="Mayer K.F.X."/>
            <person name="Goodstein D."/>
            <person name="Casacuberta J.M."/>
            <person name="Vandepoele K."/>
            <person name="Reski R."/>
            <person name="Cuming A.C."/>
            <person name="Tuskan G.A."/>
            <person name="Maumus F."/>
            <person name="Salse J."/>
            <person name="Schmutz J."/>
            <person name="Rensing S.A."/>
        </authorList>
    </citation>
    <scope>NUCLEOTIDE SEQUENCE [LARGE SCALE GENOMIC DNA]</scope>
    <source>
        <strain evidence="3 4">cv. Gransden 2004</strain>
    </source>
</reference>
<protein>
    <submittedName>
        <fullName evidence="2 3">Uncharacterized protein</fullName>
    </submittedName>
</protein>
<accession>A0A2K1JZG7</accession>
<feature type="region of interest" description="Disordered" evidence="1">
    <location>
        <begin position="376"/>
        <end position="395"/>
    </location>
</feature>
<dbReference type="Pfam" id="PF05056">
    <property type="entry name" value="DUF674"/>
    <property type="match status" value="1"/>
</dbReference>
<evidence type="ECO:0000313" key="4">
    <source>
        <dbReference type="Proteomes" id="UP000006727"/>
    </source>
</evidence>
<dbReference type="PaxDb" id="3218-PP1S181_38V6.1"/>
<evidence type="ECO:0000313" key="3">
    <source>
        <dbReference type="EnsemblPlants" id="Pp3c10_17660V3.1"/>
    </source>
</evidence>
<dbReference type="InterPro" id="IPR007750">
    <property type="entry name" value="DUF674"/>
</dbReference>
<evidence type="ECO:0000313" key="2">
    <source>
        <dbReference type="EMBL" id="PNR46910.1"/>
    </source>
</evidence>
<dbReference type="EMBL" id="ABEU02000010">
    <property type="protein sequence ID" value="PNR46910.1"/>
    <property type="molecule type" value="Genomic_DNA"/>
</dbReference>
<reference evidence="3" key="3">
    <citation type="submission" date="2020-12" db="UniProtKB">
        <authorList>
            <consortium name="EnsemblPlants"/>
        </authorList>
    </citation>
    <scope>IDENTIFICATION</scope>
</reference>
<evidence type="ECO:0000256" key="1">
    <source>
        <dbReference type="SAM" id="MobiDB-lite"/>
    </source>
</evidence>
<dbReference type="EnsemblPlants" id="Pp3c10_17660V3.1">
    <property type="protein sequence ID" value="Pp3c10_17660V3.1"/>
    <property type="gene ID" value="Pp3c10_17660"/>
</dbReference>
<keyword evidence="4" id="KW-1185">Reference proteome</keyword>
<name>A0A2K1JZG7_PHYPA</name>
<gene>
    <name evidence="2" type="ORF">PHYPA_014030</name>
</gene>
<dbReference type="Gramene" id="Pp3c10_17660V3.1">
    <property type="protein sequence ID" value="Pp3c10_17660V3.1"/>
    <property type="gene ID" value="Pp3c10_17660"/>
</dbReference>